<feature type="domain" description="DDE-1" evidence="1">
    <location>
        <begin position="59"/>
        <end position="171"/>
    </location>
</feature>
<dbReference type="PANTHER" id="PTHR19303:SF73">
    <property type="entry name" value="PROTEIN PDC2"/>
    <property type="match status" value="1"/>
</dbReference>
<dbReference type="AlphaFoldDB" id="A0A1B6I5G6"/>
<dbReference type="InterPro" id="IPR050863">
    <property type="entry name" value="CenT-Element_Derived"/>
</dbReference>
<dbReference type="EMBL" id="GECU01025544">
    <property type="protein sequence ID" value="JAS82162.1"/>
    <property type="molecule type" value="Transcribed_RNA"/>
</dbReference>
<dbReference type="PANTHER" id="PTHR19303">
    <property type="entry name" value="TRANSPOSON"/>
    <property type="match status" value="1"/>
</dbReference>
<dbReference type="InterPro" id="IPR004875">
    <property type="entry name" value="DDE_SF_endonuclease_dom"/>
</dbReference>
<protein>
    <recommendedName>
        <fullName evidence="1">DDE-1 domain-containing protein</fullName>
    </recommendedName>
</protein>
<evidence type="ECO:0000259" key="1">
    <source>
        <dbReference type="Pfam" id="PF03184"/>
    </source>
</evidence>
<organism evidence="2">
    <name type="scientific">Homalodisca liturata</name>
    <dbReference type="NCBI Taxonomy" id="320908"/>
    <lineage>
        <taxon>Eukaryota</taxon>
        <taxon>Metazoa</taxon>
        <taxon>Ecdysozoa</taxon>
        <taxon>Arthropoda</taxon>
        <taxon>Hexapoda</taxon>
        <taxon>Insecta</taxon>
        <taxon>Pterygota</taxon>
        <taxon>Neoptera</taxon>
        <taxon>Paraneoptera</taxon>
        <taxon>Hemiptera</taxon>
        <taxon>Auchenorrhyncha</taxon>
        <taxon>Membracoidea</taxon>
        <taxon>Cicadellidae</taxon>
        <taxon>Cicadellinae</taxon>
        <taxon>Proconiini</taxon>
        <taxon>Homalodisca</taxon>
    </lineage>
</organism>
<name>A0A1B6I5G6_9HEMI</name>
<evidence type="ECO:0000313" key="2">
    <source>
        <dbReference type="EMBL" id="JAS82162.1"/>
    </source>
</evidence>
<gene>
    <name evidence="2" type="ORF">g.42761</name>
</gene>
<sequence length="171" mass="19989">MNQMEANQWKQDLKQMIQDRDPKDIFNVNETGSFYKCTPKNPFIQRSKMSRREVKQGKIDIFAGSNMHGSEKLPLLMIGKFANPRCFKNVKSKPTEYVNSSNAWMTSDLFEKWVIKLDKKFIIEKLKVIVFMNNCTAHNTIPLMEYVKVVFFPANMTSVVQPMDQEIIKKL</sequence>
<accession>A0A1B6I5G6</accession>
<reference evidence="2" key="1">
    <citation type="submission" date="2015-11" db="EMBL/GenBank/DDBJ databases">
        <title>De novo transcriptome assembly of four potential Pierce s Disease insect vectors from Arizona vineyards.</title>
        <authorList>
            <person name="Tassone E.E."/>
        </authorList>
    </citation>
    <scope>NUCLEOTIDE SEQUENCE</scope>
</reference>
<dbReference type="GO" id="GO:0003677">
    <property type="term" value="F:DNA binding"/>
    <property type="evidence" value="ECO:0007669"/>
    <property type="project" value="TreeGrafter"/>
</dbReference>
<proteinExistence type="predicted"/>
<dbReference type="GO" id="GO:0005634">
    <property type="term" value="C:nucleus"/>
    <property type="evidence" value="ECO:0007669"/>
    <property type="project" value="TreeGrafter"/>
</dbReference>
<dbReference type="Pfam" id="PF03184">
    <property type="entry name" value="DDE_1"/>
    <property type="match status" value="1"/>
</dbReference>